<dbReference type="EMBL" id="BK015962">
    <property type="protein sequence ID" value="DAF87382.1"/>
    <property type="molecule type" value="Genomic_DNA"/>
</dbReference>
<sequence length="132" mass="15614">MSYYLTDEIVKSLKEYTDHVEQAYHERPLCHFDWKPARISVDEANLSKVLFDMVWLDDESLKGCVSVDDLVTTDHNLKTQHNLDFSIWQYNRYLGDSTARFVLPYHGGNDWNSIGQYVYDFVDEVDTLMRCY</sequence>
<accession>A0A8S5TYV2</accession>
<organism evidence="1">
    <name type="scientific">Siphoviridae sp. ctnPP24</name>
    <dbReference type="NCBI Taxonomy" id="2825662"/>
    <lineage>
        <taxon>Viruses</taxon>
        <taxon>Duplodnaviria</taxon>
        <taxon>Heunggongvirae</taxon>
        <taxon>Uroviricota</taxon>
        <taxon>Caudoviricetes</taxon>
    </lineage>
</organism>
<name>A0A8S5TYV2_9CAUD</name>
<evidence type="ECO:0000313" key="1">
    <source>
        <dbReference type="EMBL" id="DAF87382.1"/>
    </source>
</evidence>
<protein>
    <submittedName>
        <fullName evidence="1">Torus domain</fullName>
    </submittedName>
</protein>
<reference evidence="1" key="1">
    <citation type="journal article" date="2021" name="Proc. Natl. Acad. Sci. U.S.A.">
        <title>A Catalog of Tens of Thousands of Viruses from Human Metagenomes Reveals Hidden Associations with Chronic Diseases.</title>
        <authorList>
            <person name="Tisza M.J."/>
            <person name="Buck C.B."/>
        </authorList>
    </citation>
    <scope>NUCLEOTIDE SEQUENCE</scope>
    <source>
        <strain evidence="1">CtnPP24</strain>
    </source>
</reference>
<proteinExistence type="predicted"/>